<evidence type="ECO:0000259" key="5">
    <source>
        <dbReference type="PROSITE" id="PS51294"/>
    </source>
</evidence>
<dbReference type="EMBL" id="OZ020102">
    <property type="protein sequence ID" value="CAK9276289.1"/>
    <property type="molecule type" value="Genomic_DNA"/>
</dbReference>
<dbReference type="InterPro" id="IPR017930">
    <property type="entry name" value="Myb_dom"/>
</dbReference>
<feature type="compositionally biased region" description="Low complexity" evidence="4">
    <location>
        <begin position="240"/>
        <end position="263"/>
    </location>
</feature>
<evidence type="ECO:0000256" key="3">
    <source>
        <dbReference type="ARBA" id="ARBA00023242"/>
    </source>
</evidence>
<evidence type="ECO:0000256" key="1">
    <source>
        <dbReference type="ARBA" id="ARBA00023015"/>
    </source>
</evidence>
<evidence type="ECO:0000256" key="2">
    <source>
        <dbReference type="ARBA" id="ARBA00023163"/>
    </source>
</evidence>
<keyword evidence="2" id="KW-0804">Transcription</keyword>
<feature type="region of interest" description="Disordered" evidence="4">
    <location>
        <begin position="226"/>
        <end position="293"/>
    </location>
</feature>
<feature type="compositionally biased region" description="Polar residues" evidence="4">
    <location>
        <begin position="111"/>
        <end position="124"/>
    </location>
</feature>
<dbReference type="PROSITE" id="PS51294">
    <property type="entry name" value="HTH_MYB"/>
    <property type="match status" value="1"/>
</dbReference>
<dbReference type="PANTHER" id="PTHR31499">
    <property type="entry name" value="MYB FAMILY TRANSCRIPTION FACTOR PHL11"/>
    <property type="match status" value="1"/>
</dbReference>
<accession>A0ABP0XAZ1</accession>
<keyword evidence="1" id="KW-0805">Transcription regulation</keyword>
<keyword evidence="7" id="KW-1185">Reference proteome</keyword>
<keyword evidence="3" id="KW-0539">Nucleus</keyword>
<dbReference type="Pfam" id="PF14379">
    <property type="entry name" value="Myb_CC_LHEQLE"/>
    <property type="match status" value="1"/>
</dbReference>
<reference evidence="6" key="1">
    <citation type="submission" date="2024-02" db="EMBL/GenBank/DDBJ databases">
        <authorList>
            <consortium name="ELIXIR-Norway"/>
            <consortium name="Elixir Norway"/>
        </authorList>
    </citation>
    <scope>NUCLEOTIDE SEQUENCE</scope>
</reference>
<name>A0ABP0XAZ1_9BRYO</name>
<evidence type="ECO:0000313" key="7">
    <source>
        <dbReference type="Proteomes" id="UP001497444"/>
    </source>
</evidence>
<dbReference type="Proteomes" id="UP001497444">
    <property type="component" value="Chromosome 7"/>
</dbReference>
<dbReference type="SUPFAM" id="SSF46689">
    <property type="entry name" value="Homeodomain-like"/>
    <property type="match status" value="1"/>
</dbReference>
<dbReference type="InterPro" id="IPR006447">
    <property type="entry name" value="Myb_dom_plants"/>
</dbReference>
<gene>
    <name evidence="6" type="ORF">CSSPJE1EN1_LOCUS21767</name>
</gene>
<feature type="region of interest" description="Disordered" evidence="4">
    <location>
        <begin position="98"/>
        <end position="130"/>
    </location>
</feature>
<organism evidence="6 7">
    <name type="scientific">Sphagnum jensenii</name>
    <dbReference type="NCBI Taxonomy" id="128206"/>
    <lineage>
        <taxon>Eukaryota</taxon>
        <taxon>Viridiplantae</taxon>
        <taxon>Streptophyta</taxon>
        <taxon>Embryophyta</taxon>
        <taxon>Bryophyta</taxon>
        <taxon>Sphagnophytina</taxon>
        <taxon>Sphagnopsida</taxon>
        <taxon>Sphagnales</taxon>
        <taxon>Sphagnaceae</taxon>
        <taxon>Sphagnum</taxon>
    </lineage>
</organism>
<dbReference type="PANTHER" id="PTHR31499:SF43">
    <property type="entry name" value="MYB FAMILY TRANSCRIPTION FACTOR APL"/>
    <property type="match status" value="1"/>
</dbReference>
<dbReference type="InterPro" id="IPR009057">
    <property type="entry name" value="Homeodomain-like_sf"/>
</dbReference>
<feature type="compositionally biased region" description="Basic and acidic residues" evidence="4">
    <location>
        <begin position="98"/>
        <end position="110"/>
    </location>
</feature>
<feature type="domain" description="HTH myb-type" evidence="5">
    <location>
        <begin position="31"/>
        <end position="91"/>
    </location>
</feature>
<dbReference type="InterPro" id="IPR001005">
    <property type="entry name" value="SANT/Myb"/>
</dbReference>
<evidence type="ECO:0000256" key="4">
    <source>
        <dbReference type="SAM" id="MobiDB-lite"/>
    </source>
</evidence>
<proteinExistence type="predicted"/>
<dbReference type="Pfam" id="PF00249">
    <property type="entry name" value="Myb_DNA-binding"/>
    <property type="match status" value="1"/>
</dbReference>
<dbReference type="NCBIfam" id="TIGR01557">
    <property type="entry name" value="myb_SHAQKYF"/>
    <property type="match status" value="1"/>
</dbReference>
<protein>
    <recommendedName>
        <fullName evidence="5">HTH myb-type domain-containing protein</fullName>
    </recommendedName>
</protein>
<dbReference type="InterPro" id="IPR025756">
    <property type="entry name" value="Myb_CC_LHEQLE"/>
</dbReference>
<sequence length="293" mass="31793">VGEVGGRGIGGGKGKDFYSQVGAGRLCQFRSDPKPRLRWTPELHERFVDAVAQLGGADKATPKSVMRVMGVKGLTLYHLKSHLQKFRLGKQLQRDTNIHEANKDGPRSSDMRLSSNVASDSMATLQPKHPQDGIEITEAIRVQMEVQHRLQQQLEVQRSLQLRIEAQGKYLQSILEKAKETLAGHASSSPGLEAAHAELTELASKVSNDPLGQSFSWMNLPGINNPESLQHAVDPRGGASSLPRQQQLPRQQSRVSDSSSQKSYLTSLTANPEDSGGASGCGEQQAATGIQQC</sequence>
<dbReference type="Gene3D" id="1.10.10.60">
    <property type="entry name" value="Homeodomain-like"/>
    <property type="match status" value="1"/>
</dbReference>
<dbReference type="InterPro" id="IPR046955">
    <property type="entry name" value="PHR1-like"/>
</dbReference>
<evidence type="ECO:0000313" key="6">
    <source>
        <dbReference type="EMBL" id="CAK9276289.1"/>
    </source>
</evidence>
<feature type="non-terminal residue" evidence="6">
    <location>
        <position position="293"/>
    </location>
</feature>